<sequence>MKHSNFQAYPLPQKIPEFWRLKLQHLSLGAISVDIEVQFQ</sequence>
<accession>A0A0A9B1H2</accession>
<dbReference type="EMBL" id="GBRH01244753">
    <property type="protein sequence ID" value="JAD53142.1"/>
    <property type="molecule type" value="Transcribed_RNA"/>
</dbReference>
<protein>
    <submittedName>
        <fullName evidence="1">Uncharacterized protein</fullName>
    </submittedName>
</protein>
<reference evidence="1" key="2">
    <citation type="journal article" date="2015" name="Data Brief">
        <title>Shoot transcriptome of the giant reed, Arundo donax.</title>
        <authorList>
            <person name="Barrero R.A."/>
            <person name="Guerrero F.D."/>
            <person name="Moolhuijzen P."/>
            <person name="Goolsby J.A."/>
            <person name="Tidwell J."/>
            <person name="Bellgard S.E."/>
            <person name="Bellgard M.I."/>
        </authorList>
    </citation>
    <scope>NUCLEOTIDE SEQUENCE</scope>
    <source>
        <tissue evidence="1">Shoot tissue taken approximately 20 cm above the soil surface</tissue>
    </source>
</reference>
<proteinExistence type="predicted"/>
<evidence type="ECO:0000313" key="1">
    <source>
        <dbReference type="EMBL" id="JAD53142.1"/>
    </source>
</evidence>
<organism evidence="1">
    <name type="scientific">Arundo donax</name>
    <name type="common">Giant reed</name>
    <name type="synonym">Donax arundinaceus</name>
    <dbReference type="NCBI Taxonomy" id="35708"/>
    <lineage>
        <taxon>Eukaryota</taxon>
        <taxon>Viridiplantae</taxon>
        <taxon>Streptophyta</taxon>
        <taxon>Embryophyta</taxon>
        <taxon>Tracheophyta</taxon>
        <taxon>Spermatophyta</taxon>
        <taxon>Magnoliopsida</taxon>
        <taxon>Liliopsida</taxon>
        <taxon>Poales</taxon>
        <taxon>Poaceae</taxon>
        <taxon>PACMAD clade</taxon>
        <taxon>Arundinoideae</taxon>
        <taxon>Arundineae</taxon>
        <taxon>Arundo</taxon>
    </lineage>
</organism>
<dbReference type="AlphaFoldDB" id="A0A0A9B1H2"/>
<name>A0A0A9B1H2_ARUDO</name>
<reference evidence="1" key="1">
    <citation type="submission" date="2014-09" db="EMBL/GenBank/DDBJ databases">
        <authorList>
            <person name="Magalhaes I.L.F."/>
            <person name="Oliveira U."/>
            <person name="Santos F.R."/>
            <person name="Vidigal T.H.D.A."/>
            <person name="Brescovit A.D."/>
            <person name="Santos A.J."/>
        </authorList>
    </citation>
    <scope>NUCLEOTIDE SEQUENCE</scope>
    <source>
        <tissue evidence="1">Shoot tissue taken approximately 20 cm above the soil surface</tissue>
    </source>
</reference>